<organism evidence="2 3">
    <name type="scientific">Olea europaea subsp. europaea</name>
    <dbReference type="NCBI Taxonomy" id="158383"/>
    <lineage>
        <taxon>Eukaryota</taxon>
        <taxon>Viridiplantae</taxon>
        <taxon>Streptophyta</taxon>
        <taxon>Embryophyta</taxon>
        <taxon>Tracheophyta</taxon>
        <taxon>Spermatophyta</taxon>
        <taxon>Magnoliopsida</taxon>
        <taxon>eudicotyledons</taxon>
        <taxon>Gunneridae</taxon>
        <taxon>Pentapetalae</taxon>
        <taxon>asterids</taxon>
        <taxon>lamiids</taxon>
        <taxon>Lamiales</taxon>
        <taxon>Oleaceae</taxon>
        <taxon>Oleeae</taxon>
        <taxon>Olea</taxon>
    </lineage>
</organism>
<dbReference type="EMBL" id="CACTIH010007723">
    <property type="protein sequence ID" value="CAA3017645.1"/>
    <property type="molecule type" value="Genomic_DNA"/>
</dbReference>
<protein>
    <submittedName>
        <fullName evidence="2">Uncharacterized protein</fullName>
    </submittedName>
</protein>
<feature type="transmembrane region" description="Helical" evidence="1">
    <location>
        <begin position="114"/>
        <end position="133"/>
    </location>
</feature>
<keyword evidence="1" id="KW-1133">Transmembrane helix</keyword>
<keyword evidence="3" id="KW-1185">Reference proteome</keyword>
<evidence type="ECO:0000313" key="3">
    <source>
        <dbReference type="Proteomes" id="UP000594638"/>
    </source>
</evidence>
<name>A0A8S0UD38_OLEEU</name>
<dbReference type="Gramene" id="OE9A066339T1">
    <property type="protein sequence ID" value="OE9A066339C1"/>
    <property type="gene ID" value="OE9A066339"/>
</dbReference>
<accession>A0A8S0UD38</accession>
<sequence>MVIVVQSEPSSLESHLQCNGRSLLWDLRRPIKAALAAVSEHLAGLLPLHLVYSQAHETAIEISTVTGELRYTDALKLLYTLEDASKGFADYVNLTLSSLRPIHCTRRRKVEVEFDMTTIPAFLVVVLVLWFVLKPRRPKPKIN</sequence>
<dbReference type="OrthoDB" id="16573at2759"/>
<proteinExistence type="predicted"/>
<evidence type="ECO:0000313" key="2">
    <source>
        <dbReference type="EMBL" id="CAA3017645.1"/>
    </source>
</evidence>
<dbReference type="PANTHER" id="PTHR31515:SF2">
    <property type="entry name" value="TRANSMEMBRANE PROTEIN"/>
    <property type="match status" value="1"/>
</dbReference>
<keyword evidence="1" id="KW-0812">Transmembrane</keyword>
<dbReference type="PANTHER" id="PTHR31515">
    <property type="entry name" value="TRANSMEMBRANE PROTEIN-RELATED"/>
    <property type="match status" value="1"/>
</dbReference>
<dbReference type="AlphaFoldDB" id="A0A8S0UD38"/>
<comment type="caution">
    <text evidence="2">The sequence shown here is derived from an EMBL/GenBank/DDBJ whole genome shotgun (WGS) entry which is preliminary data.</text>
</comment>
<gene>
    <name evidence="2" type="ORF">OLEA9_A066339</name>
</gene>
<keyword evidence="1" id="KW-0472">Membrane</keyword>
<evidence type="ECO:0000256" key="1">
    <source>
        <dbReference type="SAM" id="Phobius"/>
    </source>
</evidence>
<reference evidence="2 3" key="1">
    <citation type="submission" date="2019-12" db="EMBL/GenBank/DDBJ databases">
        <authorList>
            <person name="Alioto T."/>
            <person name="Alioto T."/>
            <person name="Gomez Garrido J."/>
        </authorList>
    </citation>
    <scope>NUCLEOTIDE SEQUENCE [LARGE SCALE GENOMIC DNA]</scope>
</reference>
<dbReference type="Proteomes" id="UP000594638">
    <property type="component" value="Unassembled WGS sequence"/>
</dbReference>